<evidence type="ECO:0000256" key="1">
    <source>
        <dbReference type="SAM" id="MobiDB-lite"/>
    </source>
</evidence>
<feature type="region of interest" description="Disordered" evidence="1">
    <location>
        <begin position="40"/>
        <end position="74"/>
    </location>
</feature>
<sequence>MAVDFDDDVRLAKKEAIVLSTAMVVAGSGCCGEGLSWERRAANGGKSHRKPRMQRYRKKKRQRSGSQLEATATATRGRYWEGKERFVEDQIPQQKWLN</sequence>
<feature type="compositionally biased region" description="Basic residues" evidence="1">
    <location>
        <begin position="46"/>
        <end position="63"/>
    </location>
</feature>
<name>A0A444EHW9_ENSVE</name>
<reference evidence="2" key="1">
    <citation type="journal article" date="2018" name="Data Brief">
        <title>Genome sequence data from 17 accessions of Ensete ventricosum, a staple food crop for millions in Ethiopia.</title>
        <authorList>
            <person name="Yemataw Z."/>
            <person name="Muzemil S."/>
            <person name="Ambachew D."/>
            <person name="Tripathi L."/>
            <person name="Tesfaye K."/>
            <person name="Chala A."/>
            <person name="Farbos A."/>
            <person name="O'Neill P."/>
            <person name="Moore K."/>
            <person name="Grant M."/>
            <person name="Studholme D.J."/>
        </authorList>
    </citation>
    <scope>NUCLEOTIDE SEQUENCE [LARGE SCALE GENOMIC DNA]</scope>
    <source>
        <tissue evidence="2">Leaf</tissue>
    </source>
</reference>
<feature type="compositionally biased region" description="Polar residues" evidence="1">
    <location>
        <begin position="64"/>
        <end position="74"/>
    </location>
</feature>
<dbReference type="Proteomes" id="UP000290560">
    <property type="component" value="Unassembled WGS sequence"/>
</dbReference>
<organism evidence="2">
    <name type="scientific">Ensete ventricosum</name>
    <name type="common">Abyssinian banana</name>
    <name type="synonym">Musa ensete</name>
    <dbReference type="NCBI Taxonomy" id="4639"/>
    <lineage>
        <taxon>Eukaryota</taxon>
        <taxon>Viridiplantae</taxon>
        <taxon>Streptophyta</taxon>
        <taxon>Embryophyta</taxon>
        <taxon>Tracheophyta</taxon>
        <taxon>Spermatophyta</taxon>
        <taxon>Magnoliopsida</taxon>
        <taxon>Liliopsida</taxon>
        <taxon>Zingiberales</taxon>
        <taxon>Musaceae</taxon>
        <taxon>Ensete</taxon>
    </lineage>
</organism>
<accession>A0A444EHW9</accession>
<dbReference type="AlphaFoldDB" id="A0A444EHW9"/>
<dbReference type="EMBL" id="KV875553">
    <property type="protein sequence ID" value="RZR71572.1"/>
    <property type="molecule type" value="Genomic_DNA"/>
</dbReference>
<protein>
    <submittedName>
        <fullName evidence="2">Uncharacterized protein</fullName>
    </submittedName>
</protein>
<gene>
    <name evidence="2" type="ORF">BHM03_00005913</name>
</gene>
<proteinExistence type="predicted"/>
<evidence type="ECO:0000313" key="2">
    <source>
        <dbReference type="EMBL" id="RZR71572.1"/>
    </source>
</evidence>